<name>A0A9K3PYM2_9STRA</name>
<gene>
    <name evidence="1" type="ORF">IV203_037700</name>
</gene>
<organism evidence="1 2">
    <name type="scientific">Nitzschia inconspicua</name>
    <dbReference type="NCBI Taxonomy" id="303405"/>
    <lineage>
        <taxon>Eukaryota</taxon>
        <taxon>Sar</taxon>
        <taxon>Stramenopiles</taxon>
        <taxon>Ochrophyta</taxon>
        <taxon>Bacillariophyta</taxon>
        <taxon>Bacillariophyceae</taxon>
        <taxon>Bacillariophycidae</taxon>
        <taxon>Bacillariales</taxon>
        <taxon>Bacillariaceae</taxon>
        <taxon>Nitzschia</taxon>
    </lineage>
</organism>
<comment type="caution">
    <text evidence="1">The sequence shown here is derived from an EMBL/GenBank/DDBJ whole genome shotgun (WGS) entry which is preliminary data.</text>
</comment>
<reference evidence="1" key="2">
    <citation type="submission" date="2021-04" db="EMBL/GenBank/DDBJ databases">
        <authorList>
            <person name="Podell S."/>
        </authorList>
    </citation>
    <scope>NUCLEOTIDE SEQUENCE</scope>
    <source>
        <strain evidence="1">Hildebrandi</strain>
    </source>
</reference>
<proteinExistence type="predicted"/>
<evidence type="ECO:0000313" key="2">
    <source>
        <dbReference type="Proteomes" id="UP000693970"/>
    </source>
</evidence>
<reference evidence="1" key="1">
    <citation type="journal article" date="2021" name="Sci. Rep.">
        <title>Diploid genomic architecture of Nitzschia inconspicua, an elite biomass production diatom.</title>
        <authorList>
            <person name="Oliver A."/>
            <person name="Podell S."/>
            <person name="Pinowska A."/>
            <person name="Traller J.C."/>
            <person name="Smith S.R."/>
            <person name="McClure R."/>
            <person name="Beliaev A."/>
            <person name="Bohutskyi P."/>
            <person name="Hill E.A."/>
            <person name="Rabines A."/>
            <person name="Zheng H."/>
            <person name="Allen L.Z."/>
            <person name="Kuo A."/>
            <person name="Grigoriev I.V."/>
            <person name="Allen A.E."/>
            <person name="Hazlebeck D."/>
            <person name="Allen E.E."/>
        </authorList>
    </citation>
    <scope>NUCLEOTIDE SEQUENCE</scope>
    <source>
        <strain evidence="1">Hildebrandi</strain>
    </source>
</reference>
<dbReference type="EMBL" id="JAGRRH010000009">
    <property type="protein sequence ID" value="KAG7364498.1"/>
    <property type="molecule type" value="Genomic_DNA"/>
</dbReference>
<sequence length="283" mass="31686">MTSTTSLWELPDTLLYEITQYCVASTQRASFLCHKIAILCRASRNRILDDSKSAGLWNAVLKGDYGIANGTDNHGTSRRRSCKRLRRNPLDQVQDAHKLMRDNTEIAYYYLWEMSSSNTSSKASKNNLTRANLVRILNTYGPQLMYNKTMSSGGTFLVEVCRCRNAKSAATIFQCIQELVERRGALINKATNESSNSTLTPLCVAAVRGMPKVVEYLLSKGALRDNPCSGRFRLHTNPKRSIRCNSVTALKFAEAMLQAELEEGAKGTDLRDLKSCIKLLQEK</sequence>
<dbReference type="OrthoDB" id="194358at2759"/>
<keyword evidence="2" id="KW-1185">Reference proteome</keyword>
<accession>A0A9K3PYM2</accession>
<evidence type="ECO:0008006" key="3">
    <source>
        <dbReference type="Google" id="ProtNLM"/>
    </source>
</evidence>
<protein>
    <recommendedName>
        <fullName evidence="3">Ankyrin repeat protein</fullName>
    </recommendedName>
</protein>
<dbReference type="Proteomes" id="UP000693970">
    <property type="component" value="Unassembled WGS sequence"/>
</dbReference>
<evidence type="ECO:0000313" key="1">
    <source>
        <dbReference type="EMBL" id="KAG7364498.1"/>
    </source>
</evidence>
<dbReference type="AlphaFoldDB" id="A0A9K3PYM2"/>